<sequence length="42" mass="4414">MTAPADVCAHPNAAPHETLVRELFPQRGEVTMAGEGEQALAP</sequence>
<protein>
    <submittedName>
        <fullName evidence="1">Uncharacterized protein</fullName>
    </submittedName>
</protein>
<proteinExistence type="predicted"/>
<dbReference type="EMBL" id="FOEF01000002">
    <property type="protein sequence ID" value="SEO84046.1"/>
    <property type="molecule type" value="Genomic_DNA"/>
</dbReference>
<dbReference type="STRING" id="394193.SAMN04489732_102353"/>
<organism evidence="1 2">
    <name type="scientific">Amycolatopsis saalfeldensis</name>
    <dbReference type="NCBI Taxonomy" id="394193"/>
    <lineage>
        <taxon>Bacteria</taxon>
        <taxon>Bacillati</taxon>
        <taxon>Actinomycetota</taxon>
        <taxon>Actinomycetes</taxon>
        <taxon>Pseudonocardiales</taxon>
        <taxon>Pseudonocardiaceae</taxon>
        <taxon>Amycolatopsis</taxon>
    </lineage>
</organism>
<accession>A0A1H8SZX2</accession>
<dbReference type="Proteomes" id="UP000198582">
    <property type="component" value="Unassembled WGS sequence"/>
</dbReference>
<gene>
    <name evidence="1" type="ORF">SAMN04489732_102353</name>
</gene>
<evidence type="ECO:0000313" key="1">
    <source>
        <dbReference type="EMBL" id="SEO84046.1"/>
    </source>
</evidence>
<dbReference type="AlphaFoldDB" id="A0A1H8SZX2"/>
<dbReference type="RefSeq" id="WP_281246883.1">
    <property type="nucleotide sequence ID" value="NZ_FOEF01000002.1"/>
</dbReference>
<keyword evidence="2" id="KW-1185">Reference proteome</keyword>
<evidence type="ECO:0000313" key="2">
    <source>
        <dbReference type="Proteomes" id="UP000198582"/>
    </source>
</evidence>
<reference evidence="1 2" key="1">
    <citation type="submission" date="2016-10" db="EMBL/GenBank/DDBJ databases">
        <authorList>
            <person name="de Groot N.N."/>
        </authorList>
    </citation>
    <scope>NUCLEOTIDE SEQUENCE [LARGE SCALE GENOMIC DNA]</scope>
    <source>
        <strain evidence="1 2">DSM 44993</strain>
    </source>
</reference>
<name>A0A1H8SZX2_9PSEU</name>